<reference evidence="1 2" key="1">
    <citation type="journal article" date="2019" name="Genome Biol. Evol.">
        <title>Insights into the evolution of the New World diploid cottons (Gossypium, subgenus Houzingenia) based on genome sequencing.</title>
        <authorList>
            <person name="Grover C.E."/>
            <person name="Arick M.A. 2nd"/>
            <person name="Thrash A."/>
            <person name="Conover J.L."/>
            <person name="Sanders W.S."/>
            <person name="Peterson D.G."/>
            <person name="Frelichowski J.E."/>
            <person name="Scheffler J.A."/>
            <person name="Scheffler B.E."/>
            <person name="Wendel J.F."/>
        </authorList>
    </citation>
    <scope>NUCLEOTIDE SEQUENCE [LARGE SCALE GENOMIC DNA]</scope>
    <source>
        <strain evidence="1">0</strain>
        <tissue evidence="1">Leaf</tissue>
    </source>
</reference>
<dbReference type="AlphaFoldDB" id="A0A7J9HHV8"/>
<sequence>CGILVRVPYARGCKLDPTLISALVKRWRPETRSEVVHDSRLKRHLRAIVRQGAGKVFRCPNGDEMVAATTRPKTRADSIGGQRVVMGWFWLPFLRLRGNYPYTFPLVTRTMTELCGTTRGARRYLTTARSMIFEWTPYFDPRIQECISSEFLVNPNNWHVNVALIVYAIVEIHGSDRVMR</sequence>
<dbReference type="OrthoDB" id="1752086at2759"/>
<accession>A0A7J9HHV8</accession>
<organism evidence="1 2">
    <name type="scientific">Gossypium harknessii</name>
    <dbReference type="NCBI Taxonomy" id="34285"/>
    <lineage>
        <taxon>Eukaryota</taxon>
        <taxon>Viridiplantae</taxon>
        <taxon>Streptophyta</taxon>
        <taxon>Embryophyta</taxon>
        <taxon>Tracheophyta</taxon>
        <taxon>Spermatophyta</taxon>
        <taxon>Magnoliopsida</taxon>
        <taxon>eudicotyledons</taxon>
        <taxon>Gunneridae</taxon>
        <taxon>Pentapetalae</taxon>
        <taxon>rosids</taxon>
        <taxon>malvids</taxon>
        <taxon>Malvales</taxon>
        <taxon>Malvaceae</taxon>
        <taxon>Malvoideae</taxon>
        <taxon>Gossypium</taxon>
    </lineage>
</organism>
<evidence type="ECO:0008006" key="3">
    <source>
        <dbReference type="Google" id="ProtNLM"/>
    </source>
</evidence>
<dbReference type="EMBL" id="JABFAD010000009">
    <property type="protein sequence ID" value="MBA0808984.1"/>
    <property type="molecule type" value="Genomic_DNA"/>
</dbReference>
<gene>
    <name evidence="1" type="ORF">Gohar_024677</name>
</gene>
<feature type="non-terminal residue" evidence="1">
    <location>
        <position position="180"/>
    </location>
</feature>
<comment type="caution">
    <text evidence="1">The sequence shown here is derived from an EMBL/GenBank/DDBJ whole genome shotgun (WGS) entry which is preliminary data.</text>
</comment>
<proteinExistence type="predicted"/>
<evidence type="ECO:0000313" key="2">
    <source>
        <dbReference type="Proteomes" id="UP000593560"/>
    </source>
</evidence>
<keyword evidence="2" id="KW-1185">Reference proteome</keyword>
<dbReference type="Proteomes" id="UP000593560">
    <property type="component" value="Unassembled WGS sequence"/>
</dbReference>
<evidence type="ECO:0000313" key="1">
    <source>
        <dbReference type="EMBL" id="MBA0808984.1"/>
    </source>
</evidence>
<name>A0A7J9HHV8_9ROSI</name>
<protein>
    <recommendedName>
        <fullName evidence="3">Aminotransferase-like plant mobile domain-containing protein</fullName>
    </recommendedName>
</protein>